<keyword evidence="3" id="KW-1185">Reference proteome</keyword>
<gene>
    <name evidence="2" type="ORF">Pla111_11840</name>
</gene>
<name>A0A5C5WBV7_9BACT</name>
<keyword evidence="1" id="KW-1133">Transmembrane helix</keyword>
<sequence length="216" mass="22675">MTHRSSRSLGRHQGVTLVEVAVSTTLVGVVLVAALETVGSAVRAARGSSEAVDGYTLAEDLLAEILAQPYEDPEGDTTGIGVEASEPVAALNRLALDDADDYHLWNATPPVLRDGTPIPGYDGWTREARVYYADADPATGTPANRATDEGLKRIRVEVVSPTGTVTRLHAFRSRHGALEGLTPFDTTLVRGVTVDLSTGGAAVHKGVALVNDPEAP</sequence>
<keyword evidence="1" id="KW-0472">Membrane</keyword>
<evidence type="ECO:0000313" key="3">
    <source>
        <dbReference type="Proteomes" id="UP000318995"/>
    </source>
</evidence>
<dbReference type="PROSITE" id="PS00409">
    <property type="entry name" value="PROKAR_NTER_METHYL"/>
    <property type="match status" value="1"/>
</dbReference>
<feature type="transmembrane region" description="Helical" evidence="1">
    <location>
        <begin position="12"/>
        <end position="35"/>
    </location>
</feature>
<dbReference type="InterPro" id="IPR012902">
    <property type="entry name" value="N_methyl_site"/>
</dbReference>
<dbReference type="Proteomes" id="UP000318995">
    <property type="component" value="Unassembled WGS sequence"/>
</dbReference>
<comment type="caution">
    <text evidence="2">The sequence shown here is derived from an EMBL/GenBank/DDBJ whole genome shotgun (WGS) entry which is preliminary data.</text>
</comment>
<dbReference type="EMBL" id="SJPH01000002">
    <property type="protein sequence ID" value="TWT47569.1"/>
    <property type="molecule type" value="Genomic_DNA"/>
</dbReference>
<reference evidence="2 3" key="1">
    <citation type="submission" date="2019-02" db="EMBL/GenBank/DDBJ databases">
        <title>Deep-cultivation of Planctomycetes and their phenomic and genomic characterization uncovers novel biology.</title>
        <authorList>
            <person name="Wiegand S."/>
            <person name="Jogler M."/>
            <person name="Boedeker C."/>
            <person name="Pinto D."/>
            <person name="Vollmers J."/>
            <person name="Rivas-Marin E."/>
            <person name="Kohn T."/>
            <person name="Peeters S.H."/>
            <person name="Heuer A."/>
            <person name="Rast P."/>
            <person name="Oberbeckmann S."/>
            <person name="Bunk B."/>
            <person name="Jeske O."/>
            <person name="Meyerdierks A."/>
            <person name="Storesund J.E."/>
            <person name="Kallscheuer N."/>
            <person name="Luecker S."/>
            <person name="Lage O.M."/>
            <person name="Pohl T."/>
            <person name="Merkel B.J."/>
            <person name="Hornburger P."/>
            <person name="Mueller R.-W."/>
            <person name="Bruemmer F."/>
            <person name="Labrenz M."/>
            <person name="Spormann A.M."/>
            <person name="Op Den Camp H."/>
            <person name="Overmann J."/>
            <person name="Amann R."/>
            <person name="Jetten M.S.M."/>
            <person name="Mascher T."/>
            <person name="Medema M.H."/>
            <person name="Devos D.P."/>
            <person name="Kaster A.-K."/>
            <person name="Ovreas L."/>
            <person name="Rohde M."/>
            <person name="Galperin M.Y."/>
            <person name="Jogler C."/>
        </authorList>
    </citation>
    <scope>NUCLEOTIDE SEQUENCE [LARGE SCALE GENOMIC DNA]</scope>
    <source>
        <strain evidence="2 3">Pla111</strain>
    </source>
</reference>
<dbReference type="AlphaFoldDB" id="A0A5C5WBV7"/>
<accession>A0A5C5WBV7</accession>
<keyword evidence="1" id="KW-0812">Transmembrane</keyword>
<dbReference type="RefSeq" id="WP_146572280.1">
    <property type="nucleotide sequence ID" value="NZ_SJPH01000002.1"/>
</dbReference>
<protein>
    <recommendedName>
        <fullName evidence="4">Prepilin-type N-terminal cleavage/methylation domain-containing protein</fullName>
    </recommendedName>
</protein>
<dbReference type="OrthoDB" id="260065at2"/>
<evidence type="ECO:0008006" key="4">
    <source>
        <dbReference type="Google" id="ProtNLM"/>
    </source>
</evidence>
<evidence type="ECO:0000313" key="2">
    <source>
        <dbReference type="EMBL" id="TWT47569.1"/>
    </source>
</evidence>
<organism evidence="2 3">
    <name type="scientific">Botrimarina hoheduenensis</name>
    <dbReference type="NCBI Taxonomy" id="2528000"/>
    <lineage>
        <taxon>Bacteria</taxon>
        <taxon>Pseudomonadati</taxon>
        <taxon>Planctomycetota</taxon>
        <taxon>Planctomycetia</taxon>
        <taxon>Pirellulales</taxon>
        <taxon>Lacipirellulaceae</taxon>
        <taxon>Botrimarina</taxon>
    </lineage>
</organism>
<evidence type="ECO:0000256" key="1">
    <source>
        <dbReference type="SAM" id="Phobius"/>
    </source>
</evidence>
<proteinExistence type="predicted"/>